<dbReference type="InterPro" id="IPR036291">
    <property type="entry name" value="NAD(P)-bd_dom_sf"/>
</dbReference>
<dbReference type="Proteomes" id="UP000886523">
    <property type="component" value="Unassembled WGS sequence"/>
</dbReference>
<accession>A0A9P6E071</accession>
<dbReference type="Pfam" id="PF08240">
    <property type="entry name" value="ADH_N"/>
    <property type="match status" value="1"/>
</dbReference>
<gene>
    <name evidence="5" type="ORF">BS47DRAFT_1314128</name>
</gene>
<evidence type="ECO:0000256" key="1">
    <source>
        <dbReference type="ARBA" id="ARBA00001947"/>
    </source>
</evidence>
<keyword evidence="6" id="KW-1185">Reference proteome</keyword>
<comment type="caution">
    <text evidence="5">The sequence shown here is derived from an EMBL/GenBank/DDBJ whole genome shotgun (WGS) entry which is preliminary data.</text>
</comment>
<name>A0A9P6E071_9AGAM</name>
<organism evidence="5 6">
    <name type="scientific">Hydnum rufescens UP504</name>
    <dbReference type="NCBI Taxonomy" id="1448309"/>
    <lineage>
        <taxon>Eukaryota</taxon>
        <taxon>Fungi</taxon>
        <taxon>Dikarya</taxon>
        <taxon>Basidiomycota</taxon>
        <taxon>Agaricomycotina</taxon>
        <taxon>Agaricomycetes</taxon>
        <taxon>Cantharellales</taxon>
        <taxon>Hydnaceae</taxon>
        <taxon>Hydnum</taxon>
    </lineage>
</organism>
<dbReference type="SUPFAM" id="SSF51735">
    <property type="entry name" value="NAD(P)-binding Rossmann-fold domains"/>
    <property type="match status" value="1"/>
</dbReference>
<dbReference type="InterPro" id="IPR013154">
    <property type="entry name" value="ADH-like_N"/>
</dbReference>
<dbReference type="AlphaFoldDB" id="A0A9P6E071"/>
<dbReference type="Gene3D" id="3.40.50.720">
    <property type="entry name" value="NAD(P)-binding Rossmann-like Domain"/>
    <property type="match status" value="1"/>
</dbReference>
<dbReference type="InterPro" id="IPR011032">
    <property type="entry name" value="GroES-like_sf"/>
</dbReference>
<reference evidence="5" key="1">
    <citation type="journal article" date="2020" name="Nat. Commun.">
        <title>Large-scale genome sequencing of mycorrhizal fungi provides insights into the early evolution of symbiotic traits.</title>
        <authorList>
            <person name="Miyauchi S."/>
            <person name="Kiss E."/>
            <person name="Kuo A."/>
            <person name="Drula E."/>
            <person name="Kohler A."/>
            <person name="Sanchez-Garcia M."/>
            <person name="Morin E."/>
            <person name="Andreopoulos B."/>
            <person name="Barry K.W."/>
            <person name="Bonito G."/>
            <person name="Buee M."/>
            <person name="Carver A."/>
            <person name="Chen C."/>
            <person name="Cichocki N."/>
            <person name="Clum A."/>
            <person name="Culley D."/>
            <person name="Crous P.W."/>
            <person name="Fauchery L."/>
            <person name="Girlanda M."/>
            <person name="Hayes R.D."/>
            <person name="Keri Z."/>
            <person name="LaButti K."/>
            <person name="Lipzen A."/>
            <person name="Lombard V."/>
            <person name="Magnuson J."/>
            <person name="Maillard F."/>
            <person name="Murat C."/>
            <person name="Nolan M."/>
            <person name="Ohm R.A."/>
            <person name="Pangilinan J."/>
            <person name="Pereira M.F."/>
            <person name="Perotto S."/>
            <person name="Peter M."/>
            <person name="Pfister S."/>
            <person name="Riley R."/>
            <person name="Sitrit Y."/>
            <person name="Stielow J.B."/>
            <person name="Szollosi G."/>
            <person name="Zifcakova L."/>
            <person name="Stursova M."/>
            <person name="Spatafora J.W."/>
            <person name="Tedersoo L."/>
            <person name="Vaario L.M."/>
            <person name="Yamada A."/>
            <person name="Yan M."/>
            <person name="Wang P."/>
            <person name="Xu J."/>
            <person name="Bruns T."/>
            <person name="Baldrian P."/>
            <person name="Vilgalys R."/>
            <person name="Dunand C."/>
            <person name="Henrissat B."/>
            <person name="Grigoriev I.V."/>
            <person name="Hibbett D."/>
            <person name="Nagy L.G."/>
            <person name="Martin F.M."/>
        </authorList>
    </citation>
    <scope>NUCLEOTIDE SEQUENCE</scope>
    <source>
        <strain evidence="5">UP504</strain>
    </source>
</reference>
<dbReference type="SUPFAM" id="SSF50129">
    <property type="entry name" value="GroES-like"/>
    <property type="match status" value="1"/>
</dbReference>
<dbReference type="Gene3D" id="3.90.180.10">
    <property type="entry name" value="Medium-chain alcohol dehydrogenases, catalytic domain"/>
    <property type="match status" value="1"/>
</dbReference>
<evidence type="ECO:0000313" key="5">
    <source>
        <dbReference type="EMBL" id="KAF9517478.1"/>
    </source>
</evidence>
<dbReference type="GO" id="GO:0046872">
    <property type="term" value="F:metal ion binding"/>
    <property type="evidence" value="ECO:0007669"/>
    <property type="project" value="UniProtKB-KW"/>
</dbReference>
<evidence type="ECO:0000313" key="6">
    <source>
        <dbReference type="Proteomes" id="UP000886523"/>
    </source>
</evidence>
<keyword evidence="3" id="KW-0862">Zinc</keyword>
<proteinExistence type="predicted"/>
<feature type="domain" description="Alcohol dehydrogenase-like N-terminal" evidence="4">
    <location>
        <begin position="1"/>
        <end position="84"/>
    </location>
</feature>
<dbReference type="PANTHER" id="PTHR42813">
    <property type="entry name" value="ZINC-TYPE ALCOHOL DEHYDROGENASE-LIKE"/>
    <property type="match status" value="1"/>
</dbReference>
<dbReference type="PANTHER" id="PTHR42813:SF2">
    <property type="entry name" value="DEHYDROGENASE, ZINC-CONTAINING, PUTATIVE (AFU_ORTHOLOGUE AFUA_2G02810)-RELATED"/>
    <property type="match status" value="1"/>
</dbReference>
<comment type="cofactor">
    <cofactor evidence="1">
        <name>Zn(2+)</name>
        <dbReference type="ChEBI" id="CHEBI:29105"/>
    </cofactor>
</comment>
<sequence>MGHEFLGEIVALGPAYDDPARLKRPALYPTLKVGDRIISPFTSSCAECNFCRIGLSSRCVESKLFGSLALPGAQAQYVRIPKAGGTLFLVPRLPSTRGVIDESLLLLGDVLPTGYFAALQALRHPNLQTLIGPDHTPFPGSWMLATSVHQPYSPTELSDDEKVITCAVVGLGPVGICALVSLLDMLDSMQRKYKVLAIDPNQARRAKGAKILAKLGHNRDPAVLVVSPDEALGALKQLNLPFGCHTVLGVVGNNAALELSYNLIHPFGVISSVGVHTNPVFPLTGDELYAKNVSLSFGRCPVRALHPYALDVLVRHQDVFGSVGGDAGLIDKVVGMHDEEVKAVYADFEAGRVGKCLLAPWGFTGDALELQYDVQKINK</sequence>
<evidence type="ECO:0000259" key="4">
    <source>
        <dbReference type="Pfam" id="PF08240"/>
    </source>
</evidence>
<dbReference type="EMBL" id="MU128931">
    <property type="protein sequence ID" value="KAF9517478.1"/>
    <property type="molecule type" value="Genomic_DNA"/>
</dbReference>
<evidence type="ECO:0000256" key="3">
    <source>
        <dbReference type="ARBA" id="ARBA00022833"/>
    </source>
</evidence>
<protein>
    <recommendedName>
        <fullName evidence="4">Alcohol dehydrogenase-like N-terminal domain-containing protein</fullName>
    </recommendedName>
</protein>
<dbReference type="OrthoDB" id="3941538at2759"/>
<keyword evidence="2" id="KW-0479">Metal-binding</keyword>
<evidence type="ECO:0000256" key="2">
    <source>
        <dbReference type="ARBA" id="ARBA00022723"/>
    </source>
</evidence>